<proteinExistence type="inferred from homology"/>
<evidence type="ECO:0000313" key="6">
    <source>
        <dbReference type="Proteomes" id="UP001342418"/>
    </source>
</evidence>
<dbReference type="PROSITE" id="PS51318">
    <property type="entry name" value="TAT"/>
    <property type="match status" value="1"/>
</dbReference>
<dbReference type="Gene3D" id="3.90.76.10">
    <property type="entry name" value="Dipeptide-binding Protein, Domain 1"/>
    <property type="match status" value="1"/>
</dbReference>
<evidence type="ECO:0000256" key="2">
    <source>
        <dbReference type="ARBA" id="ARBA00005695"/>
    </source>
</evidence>
<name>A0ABY5MBY7_9HYPH</name>
<evidence type="ECO:0000256" key="1">
    <source>
        <dbReference type="ARBA" id="ARBA00004418"/>
    </source>
</evidence>
<dbReference type="Gene3D" id="3.10.105.10">
    <property type="entry name" value="Dipeptide-binding Protein, Domain 3"/>
    <property type="match status" value="1"/>
</dbReference>
<sequence>MTNIQSRKSMWMTRRGFMLSSLVFGATTAMPSGVVRAFAADDGILRARLYNDINRLDPAIYENAYNVDVMGLIYPKLISYKPNSDKWEWQLEAAEAIEQIDDTHIRFKLKDGMRWSGDFGEITAEDVKFSFERVIDPALESPVAGDWGPLSHVEVEDKLSGVVVLKEPFQPLWTVALPYGVGHIVSKKAVEAAGGGKFTMDPPKAFGGPYKLKEWRANEVTILERNEAWTGEEPAFQEIHLHPIADPQAGEIAFEARDIDYTQPSAASLQRYKDNPPADSKIADYPALFYVWVGMNTEHEKLKDKRVRQAVQNAINVPLIIEAAYFGVAPAATGIIAPGLPGHRDKTLVPMEGDPEKARTLLAEAGAEGLELTLTVRNTATFTTIAQIIQANLQDVGITCNINILDSGVFWTIGMESEGDQWKDVQLILNRFSSLADPYYATQWFTTDQVGEWNWERFSDAHYDELHKQAVRETNPEKRDAMYREMQDILEESGAYRFITHEVNAVMHRDFIKPAVRPDGFALYKYFERA</sequence>
<dbReference type="EMBL" id="CP030941">
    <property type="protein sequence ID" value="UUP15620.1"/>
    <property type="molecule type" value="Genomic_DNA"/>
</dbReference>
<protein>
    <submittedName>
        <fullName evidence="5">Glutathione-binding protein GsiB</fullName>
    </submittedName>
</protein>
<dbReference type="InterPro" id="IPR039424">
    <property type="entry name" value="SBP_5"/>
</dbReference>
<feature type="signal peptide" evidence="3">
    <location>
        <begin position="1"/>
        <end position="25"/>
    </location>
</feature>
<dbReference type="InterPro" id="IPR030678">
    <property type="entry name" value="Peptide/Ni-bd"/>
</dbReference>
<reference evidence="5 6" key="1">
    <citation type="submission" date="2018-07" db="EMBL/GenBank/DDBJ databases">
        <title>Genome sequence of Nitratireductor thuwali#1536.</title>
        <authorList>
            <person name="Michoud G."/>
            <person name="Merlino G."/>
            <person name="Sefrji F.O."/>
            <person name="Daffonchio D."/>
        </authorList>
    </citation>
    <scope>NUCLEOTIDE SEQUENCE [LARGE SCALE GENOMIC DNA]</scope>
    <source>
        <strain evidence="6">Nit1536</strain>
    </source>
</reference>
<dbReference type="Proteomes" id="UP001342418">
    <property type="component" value="Chromosome"/>
</dbReference>
<feature type="chain" id="PRO_5046722038" evidence="3">
    <location>
        <begin position="26"/>
        <end position="530"/>
    </location>
</feature>
<organism evidence="5 6">
    <name type="scientific">Nitratireductor thuwali</name>
    <dbReference type="NCBI Taxonomy" id="2267699"/>
    <lineage>
        <taxon>Bacteria</taxon>
        <taxon>Pseudomonadati</taxon>
        <taxon>Pseudomonadota</taxon>
        <taxon>Alphaproteobacteria</taxon>
        <taxon>Hyphomicrobiales</taxon>
        <taxon>Phyllobacteriaceae</taxon>
        <taxon>Nitratireductor</taxon>
    </lineage>
</organism>
<comment type="subcellular location">
    <subcellularLocation>
        <location evidence="1">Periplasm</location>
    </subcellularLocation>
</comment>
<dbReference type="Pfam" id="PF00496">
    <property type="entry name" value="SBP_bac_5"/>
    <property type="match status" value="1"/>
</dbReference>
<evidence type="ECO:0000259" key="4">
    <source>
        <dbReference type="Pfam" id="PF00496"/>
    </source>
</evidence>
<dbReference type="PIRSF" id="PIRSF002741">
    <property type="entry name" value="MppA"/>
    <property type="match status" value="1"/>
</dbReference>
<keyword evidence="3" id="KW-0732">Signal</keyword>
<keyword evidence="6" id="KW-1185">Reference proteome</keyword>
<gene>
    <name evidence="5" type="primary">gsiB_1</name>
    <name evidence="5" type="ORF">NTH_00058</name>
</gene>
<dbReference type="Gene3D" id="3.40.190.10">
    <property type="entry name" value="Periplasmic binding protein-like II"/>
    <property type="match status" value="1"/>
</dbReference>
<dbReference type="InterPro" id="IPR000914">
    <property type="entry name" value="SBP_5_dom"/>
</dbReference>
<feature type="domain" description="Solute-binding protein family 5" evidence="4">
    <location>
        <begin position="93"/>
        <end position="448"/>
    </location>
</feature>
<evidence type="ECO:0000256" key="3">
    <source>
        <dbReference type="SAM" id="SignalP"/>
    </source>
</evidence>
<evidence type="ECO:0000313" key="5">
    <source>
        <dbReference type="EMBL" id="UUP15620.1"/>
    </source>
</evidence>
<comment type="similarity">
    <text evidence="2">Belongs to the bacterial solute-binding protein 5 family.</text>
</comment>
<dbReference type="InterPro" id="IPR006311">
    <property type="entry name" value="TAT_signal"/>
</dbReference>
<accession>A0ABY5MBY7</accession>
<dbReference type="SUPFAM" id="SSF53850">
    <property type="entry name" value="Periplasmic binding protein-like II"/>
    <property type="match status" value="1"/>
</dbReference>
<dbReference type="PANTHER" id="PTHR30290">
    <property type="entry name" value="PERIPLASMIC BINDING COMPONENT OF ABC TRANSPORTER"/>
    <property type="match status" value="1"/>
</dbReference>